<feature type="non-terminal residue" evidence="2">
    <location>
        <position position="240"/>
    </location>
</feature>
<evidence type="ECO:0000313" key="2">
    <source>
        <dbReference type="EMBL" id="SVD38199.1"/>
    </source>
</evidence>
<accession>A0A382UVD1</accession>
<name>A0A382UVD1_9ZZZZ</name>
<dbReference type="EMBL" id="UINC01147084">
    <property type="protein sequence ID" value="SVD38199.1"/>
    <property type="molecule type" value="Genomic_DNA"/>
</dbReference>
<dbReference type="PANTHER" id="PTHR40469:SF2">
    <property type="entry name" value="GALACTOSE-BINDING DOMAIN-LIKE SUPERFAMILY PROTEIN"/>
    <property type="match status" value="1"/>
</dbReference>
<dbReference type="Pfam" id="PF06283">
    <property type="entry name" value="ThuA"/>
    <property type="match status" value="1"/>
</dbReference>
<dbReference type="InterPro" id="IPR029062">
    <property type="entry name" value="Class_I_gatase-like"/>
</dbReference>
<dbReference type="AlphaFoldDB" id="A0A382UVD1"/>
<evidence type="ECO:0000259" key="1">
    <source>
        <dbReference type="Pfam" id="PF06283"/>
    </source>
</evidence>
<dbReference type="Gene3D" id="3.40.50.880">
    <property type="match status" value="1"/>
</dbReference>
<dbReference type="SUPFAM" id="SSF52317">
    <property type="entry name" value="Class I glutamine amidotransferase-like"/>
    <property type="match status" value="1"/>
</dbReference>
<dbReference type="InterPro" id="IPR029010">
    <property type="entry name" value="ThuA-like"/>
</dbReference>
<proteinExistence type="predicted"/>
<feature type="domain" description="ThuA-like" evidence="1">
    <location>
        <begin position="25"/>
        <end position="238"/>
    </location>
</feature>
<gene>
    <name evidence="2" type="ORF">METZ01_LOCUS391053</name>
</gene>
<dbReference type="PANTHER" id="PTHR40469">
    <property type="entry name" value="SECRETED GLYCOSYL HYDROLASE"/>
    <property type="match status" value="1"/>
</dbReference>
<reference evidence="2" key="1">
    <citation type="submission" date="2018-05" db="EMBL/GenBank/DDBJ databases">
        <authorList>
            <person name="Lanie J.A."/>
            <person name="Ng W.-L."/>
            <person name="Kazmierczak K.M."/>
            <person name="Andrzejewski T.M."/>
            <person name="Davidsen T.M."/>
            <person name="Wayne K.J."/>
            <person name="Tettelin H."/>
            <person name="Glass J.I."/>
            <person name="Rusch D."/>
            <person name="Podicherti R."/>
            <person name="Tsui H.-C.T."/>
            <person name="Winkler M.E."/>
        </authorList>
    </citation>
    <scope>NUCLEOTIDE SEQUENCE</scope>
</reference>
<organism evidence="2">
    <name type="scientific">marine metagenome</name>
    <dbReference type="NCBI Taxonomy" id="408172"/>
    <lineage>
        <taxon>unclassified sequences</taxon>
        <taxon>metagenomes</taxon>
        <taxon>ecological metagenomes</taxon>
    </lineage>
</organism>
<protein>
    <recommendedName>
        <fullName evidence="1">ThuA-like domain-containing protein</fullName>
    </recommendedName>
</protein>
<sequence length="240" mass="27369">MIERSTVVALIGDRYHNSDYIRTALGKTLVRDLELTIDFTDEVQSLNSETLNNYRMLIIFRDAMIWPNGYDTSSAFSDPPLPKYENKPVHWMTKGQGQAVKDFVNTGGMALFYHNTTYIAAGNEIFQDVLGATTEGHPPTRPFKIRVTNPDHPIMQDVNDFIVTDEQHFMTLDIDPKFVFMESINEDGLTHQNMGASCYAGWAYDYGQGRVCYLAPGHTIAALWNPEYEKIQQNAVRWLM</sequence>